<dbReference type="SUPFAM" id="SSF47598">
    <property type="entry name" value="Ribbon-helix-helix"/>
    <property type="match status" value="1"/>
</dbReference>
<dbReference type="Pfam" id="PF03869">
    <property type="entry name" value="Arc"/>
    <property type="match status" value="1"/>
</dbReference>
<gene>
    <name evidence="2" type="ORF">EFB14_03045</name>
</gene>
<dbReference type="InterPro" id="IPR013321">
    <property type="entry name" value="Arc_rbn_hlx_hlx"/>
</dbReference>
<reference evidence="2 3" key="1">
    <citation type="submission" date="2018-11" db="EMBL/GenBank/DDBJ databases">
        <authorList>
            <person name="Huo Y."/>
        </authorList>
    </citation>
    <scope>NUCLEOTIDE SEQUENCE [LARGE SCALE GENOMIC DNA]</scope>
    <source>
        <strain evidence="2 3">CCBAU 33202</strain>
    </source>
</reference>
<comment type="caution">
    <text evidence="2">The sequence shown here is derived from an EMBL/GenBank/DDBJ whole genome shotgun (WGS) entry which is preliminary data.</text>
</comment>
<sequence length="151" mass="17004">MALMPYLFCGAAVAKKQLVKDQDKFIVRLPPGMRERIKEKADRAGMSMNEAVVYCLEQFFPAPATFQDRVDSLAEKVAALKRGSDLEAQVDEITDMIESTLREIANDKIAVTAGFAEKVARRVEEWDIEDYERAQDRPFDVEAAPGDPFDD</sequence>
<accession>A0ABY0BH16</accession>
<keyword evidence="3" id="KW-1185">Reference proteome</keyword>
<dbReference type="Gene3D" id="1.10.1220.10">
    <property type="entry name" value="Met repressor-like"/>
    <property type="match status" value="1"/>
</dbReference>
<protein>
    <submittedName>
        <fullName evidence="2">Arc family DNA-binding protein</fullName>
    </submittedName>
</protein>
<dbReference type="InterPro" id="IPR005569">
    <property type="entry name" value="Arc_DNA-bd_dom"/>
</dbReference>
<organism evidence="2 3">
    <name type="scientific">Rhizobium fabae</name>
    <dbReference type="NCBI Taxonomy" id="573179"/>
    <lineage>
        <taxon>Bacteria</taxon>
        <taxon>Pseudomonadati</taxon>
        <taxon>Pseudomonadota</taxon>
        <taxon>Alphaproteobacteria</taxon>
        <taxon>Hyphomicrobiales</taxon>
        <taxon>Rhizobiaceae</taxon>
        <taxon>Rhizobium/Agrobacterium group</taxon>
        <taxon>Rhizobium</taxon>
    </lineage>
</organism>
<evidence type="ECO:0000313" key="3">
    <source>
        <dbReference type="Proteomes" id="UP000272004"/>
    </source>
</evidence>
<dbReference type="Proteomes" id="UP000272004">
    <property type="component" value="Unassembled WGS sequence"/>
</dbReference>
<name>A0ABY0BH16_9HYPH</name>
<dbReference type="GO" id="GO:0003677">
    <property type="term" value="F:DNA binding"/>
    <property type="evidence" value="ECO:0007669"/>
    <property type="project" value="UniProtKB-KW"/>
</dbReference>
<proteinExistence type="predicted"/>
<dbReference type="EMBL" id="RJJU01000002">
    <property type="protein sequence ID" value="RUM16313.1"/>
    <property type="molecule type" value="Genomic_DNA"/>
</dbReference>
<evidence type="ECO:0000259" key="1">
    <source>
        <dbReference type="Pfam" id="PF03869"/>
    </source>
</evidence>
<feature type="domain" description="Arc-like DNA binding" evidence="1">
    <location>
        <begin position="20"/>
        <end position="64"/>
    </location>
</feature>
<evidence type="ECO:0000313" key="2">
    <source>
        <dbReference type="EMBL" id="RUM16313.1"/>
    </source>
</evidence>
<dbReference type="InterPro" id="IPR010985">
    <property type="entry name" value="Ribbon_hlx_hlx"/>
</dbReference>
<keyword evidence="2" id="KW-0238">DNA-binding</keyword>